<dbReference type="SUPFAM" id="SSF53098">
    <property type="entry name" value="Ribonuclease H-like"/>
    <property type="match status" value="1"/>
</dbReference>
<proteinExistence type="predicted"/>
<dbReference type="OrthoDB" id="8546514at2"/>
<dbReference type="InterPro" id="IPR036397">
    <property type="entry name" value="RNaseH_sf"/>
</dbReference>
<dbReference type="GO" id="GO:0004523">
    <property type="term" value="F:RNA-DNA hybrid ribonuclease activity"/>
    <property type="evidence" value="ECO:0007669"/>
    <property type="project" value="InterPro"/>
</dbReference>
<dbReference type="AlphaFoldDB" id="A0A4Q0ZB93"/>
<sequence>MKKIKLFTDSSVNPQKKIGFGSFLLLEEKNISFEEMKKNIKIKKFENTSSTKLELQTLLWALDELDDENITIEVYTDCQNIIGLQDRREKLEKNNFYSSSGKFMNNHELYKEFFEKVDKLNISFFKVKGHKKSSLKDKIDDIFNLVDKACRNALREDIAYLK</sequence>
<dbReference type="InterPro" id="IPR012337">
    <property type="entry name" value="RNaseH-like_sf"/>
</dbReference>
<evidence type="ECO:0000313" key="3">
    <source>
        <dbReference type="Proteomes" id="UP000290870"/>
    </source>
</evidence>
<reference evidence="2 3" key="1">
    <citation type="submission" date="2017-10" db="EMBL/GenBank/DDBJ databases">
        <title>Genomics of the genus Arcobacter.</title>
        <authorList>
            <person name="Perez-Cataluna A."/>
            <person name="Figueras M.J."/>
        </authorList>
    </citation>
    <scope>NUCLEOTIDE SEQUENCE [LARGE SCALE GENOMIC DNA]</scope>
    <source>
        <strain evidence="2 3">F26</strain>
    </source>
</reference>
<dbReference type="Proteomes" id="UP000290870">
    <property type="component" value="Unassembled WGS sequence"/>
</dbReference>
<feature type="domain" description="RNase H type-1" evidence="1">
    <location>
        <begin position="1"/>
        <end position="155"/>
    </location>
</feature>
<dbReference type="Pfam" id="PF00075">
    <property type="entry name" value="RNase_H"/>
    <property type="match status" value="1"/>
</dbReference>
<organism evidence="2 3">
    <name type="scientific">Arcobacter cloacae</name>
    <dbReference type="NCBI Taxonomy" id="1054034"/>
    <lineage>
        <taxon>Bacteria</taxon>
        <taxon>Pseudomonadati</taxon>
        <taxon>Campylobacterota</taxon>
        <taxon>Epsilonproteobacteria</taxon>
        <taxon>Campylobacterales</taxon>
        <taxon>Arcobacteraceae</taxon>
        <taxon>Arcobacter</taxon>
    </lineage>
</organism>
<dbReference type="RefSeq" id="WP_128987550.1">
    <property type="nucleotide sequence ID" value="NZ_PDJZ01000022.1"/>
</dbReference>
<comment type="caution">
    <text evidence="2">The sequence shown here is derived from an EMBL/GenBank/DDBJ whole genome shotgun (WGS) entry which is preliminary data.</text>
</comment>
<dbReference type="InterPro" id="IPR002156">
    <property type="entry name" value="RNaseH_domain"/>
</dbReference>
<evidence type="ECO:0000259" key="1">
    <source>
        <dbReference type="PROSITE" id="PS50879"/>
    </source>
</evidence>
<dbReference type="Gene3D" id="3.30.420.10">
    <property type="entry name" value="Ribonuclease H-like superfamily/Ribonuclease H"/>
    <property type="match status" value="1"/>
</dbReference>
<dbReference type="PROSITE" id="PS50879">
    <property type="entry name" value="RNASE_H_1"/>
    <property type="match status" value="1"/>
</dbReference>
<dbReference type="EMBL" id="PDJZ01000022">
    <property type="protein sequence ID" value="RXJ82910.1"/>
    <property type="molecule type" value="Genomic_DNA"/>
</dbReference>
<evidence type="ECO:0000313" key="2">
    <source>
        <dbReference type="EMBL" id="RXJ82910.1"/>
    </source>
</evidence>
<dbReference type="GO" id="GO:0003676">
    <property type="term" value="F:nucleic acid binding"/>
    <property type="evidence" value="ECO:0007669"/>
    <property type="project" value="InterPro"/>
</dbReference>
<name>A0A4Q0ZB93_9BACT</name>
<accession>A0A4Q0ZB93</accession>
<protein>
    <submittedName>
        <fullName evidence="2">Ribonuclease H</fullName>
    </submittedName>
</protein>
<gene>
    <name evidence="2" type="ORF">CRU90_12195</name>
</gene>